<name>A0AAE9EIM1_CAEBR</name>
<organism evidence="1 2">
    <name type="scientific">Caenorhabditis briggsae</name>
    <dbReference type="NCBI Taxonomy" id="6238"/>
    <lineage>
        <taxon>Eukaryota</taxon>
        <taxon>Metazoa</taxon>
        <taxon>Ecdysozoa</taxon>
        <taxon>Nematoda</taxon>
        <taxon>Chromadorea</taxon>
        <taxon>Rhabditida</taxon>
        <taxon>Rhabditina</taxon>
        <taxon>Rhabditomorpha</taxon>
        <taxon>Rhabditoidea</taxon>
        <taxon>Rhabditidae</taxon>
        <taxon>Peloderinae</taxon>
        <taxon>Caenorhabditis</taxon>
    </lineage>
</organism>
<dbReference type="EMBL" id="CP092622">
    <property type="protein sequence ID" value="UMM24686.1"/>
    <property type="molecule type" value="Genomic_DNA"/>
</dbReference>
<dbReference type="AlphaFoldDB" id="A0AAE9EIM1"/>
<reference evidence="1 2" key="1">
    <citation type="submission" date="2022-04" db="EMBL/GenBank/DDBJ databases">
        <title>Chromosome-level reference genomes for two strains of Caenorhabditis briggsae: an improved platform for comparative genomics.</title>
        <authorList>
            <person name="Stevens L."/>
            <person name="Andersen E."/>
        </authorList>
    </citation>
    <scope>NUCLEOTIDE SEQUENCE [LARGE SCALE GENOMIC DNA]</scope>
    <source>
        <strain evidence="1">VX34</strain>
        <tissue evidence="1">Whole-organism</tissue>
    </source>
</reference>
<evidence type="ECO:0000313" key="1">
    <source>
        <dbReference type="EMBL" id="UMM24686.1"/>
    </source>
</evidence>
<keyword evidence="2" id="KW-1185">Reference proteome</keyword>
<protein>
    <submittedName>
        <fullName evidence="1">Uncharacterized protein</fullName>
    </submittedName>
</protein>
<sequence length="124" mass="12940">MQKNIPIPLTAKRIRNTTKAMIAVKSSTSSLVVGIVVVGGRVGEAVSARVVWVVSKPVVVVGGGGLGPEMVPVVPDVPEVPLVLKPVSASVDPSCIITTFGEYADNCYCCISDRSDDRFCSAPL</sequence>
<dbReference type="Proteomes" id="UP000829354">
    <property type="component" value="Chromosome III"/>
</dbReference>
<accession>A0AAE9EIM1</accession>
<evidence type="ECO:0000313" key="2">
    <source>
        <dbReference type="Proteomes" id="UP000829354"/>
    </source>
</evidence>
<proteinExistence type="predicted"/>
<gene>
    <name evidence="1" type="ORF">L5515_004796</name>
</gene>